<dbReference type="Pfam" id="PF00566">
    <property type="entry name" value="RabGAP-TBC"/>
    <property type="match status" value="1"/>
</dbReference>
<dbReference type="SUPFAM" id="SSF47923">
    <property type="entry name" value="Ypt/Rab-GAP domain of gyp1p"/>
    <property type="match status" value="2"/>
</dbReference>
<name>A0A2P6NMD7_9EUKA</name>
<gene>
    <name evidence="5" type="ORF">PROFUN_07266</name>
</gene>
<keyword evidence="3" id="KW-1133">Transmembrane helix</keyword>
<sequence length="688" mass="79050">MPSFAWYGKHKPVHRDRQCMSCLSLRTSTNRVSPTQEKIDTPSGDSKGATTEIFSDHRQKKVMPAGDVSMSLKSLLSVGPSAPVHTAAYNGQLASLEKMLNQNRAELTIKDEVGRTCVHWAVIADKFDVCRYLLSLDADCLWATDRDGNHALHHCCQSNSLRTLESLCTLLGKDTIKRHMEDENIEGRRPIHLAAQLKEDSLMTWLISNTSPSIEPTDRLGQTPLHVCAASGLTTIAIALLDAGASPNVQDKNGNTPLHLASSQAVESIVATLIRRGAKVVVENQQQKTAMHIATEEGHDNICYILATNGADISIRYQWEGRKQVDTTIQVVSHADRYGYLEDEESNSKKKDRILIGQNGHKAPKSEEKEIEDERVRATKWAPMVSEWQTFVTKKEKVFRKRLVKGLPDCLRGPVWRRIMNCDNWENANPGKYDELKKAPSKKEDNDQIDLDINRSARRHIQFHDRFGKGQVALFNILKSYSVYDSQVGYLQGMSDMAAFLLMHVLEEDVFWMVVELCDNPKFDFRNRFAPNFPMLKQNFWVWEQIFQQTMPRLAQHFRKQGLSTSFYATKWFLTVFLDTFPFKMTIRLWDLFLYMGYDVVYTICLSIMKWFEKMLMVSNFEEIMMLFRQMEEMHEINVDEFIQFIFKNEIKSGKIRKLEQDWKDIPPDQKGGKDGWSTPSGKQLKKK</sequence>
<dbReference type="InterPro" id="IPR035969">
    <property type="entry name" value="Rab-GAP_TBC_sf"/>
</dbReference>
<feature type="repeat" description="ANK" evidence="1">
    <location>
        <begin position="253"/>
        <end position="285"/>
    </location>
</feature>
<keyword evidence="6" id="KW-1185">Reference proteome</keyword>
<organism evidence="5 6">
    <name type="scientific">Planoprotostelium fungivorum</name>
    <dbReference type="NCBI Taxonomy" id="1890364"/>
    <lineage>
        <taxon>Eukaryota</taxon>
        <taxon>Amoebozoa</taxon>
        <taxon>Evosea</taxon>
        <taxon>Variosea</taxon>
        <taxon>Cavosteliida</taxon>
        <taxon>Cavosteliaceae</taxon>
        <taxon>Planoprotostelium</taxon>
    </lineage>
</organism>
<comment type="caution">
    <text evidence="5">The sequence shown here is derived from an EMBL/GenBank/DDBJ whole genome shotgun (WGS) entry which is preliminary data.</text>
</comment>
<dbReference type="InParanoid" id="A0A2P6NMD7"/>
<dbReference type="SUPFAM" id="SSF48403">
    <property type="entry name" value="Ankyrin repeat"/>
    <property type="match status" value="1"/>
</dbReference>
<keyword evidence="3" id="KW-0812">Transmembrane</keyword>
<dbReference type="InterPro" id="IPR036770">
    <property type="entry name" value="Ankyrin_rpt-contain_sf"/>
</dbReference>
<accession>A0A2P6NMD7</accession>
<dbReference type="Pfam" id="PF12796">
    <property type="entry name" value="Ank_2"/>
    <property type="match status" value="2"/>
</dbReference>
<dbReference type="PANTHER" id="PTHR47219:SF9">
    <property type="entry name" value="GTPASE ACTIVATING PROTEIN AND CENTROSOME-ASSOCIATED, ISOFORM B"/>
    <property type="match status" value="1"/>
</dbReference>
<feature type="transmembrane region" description="Helical" evidence="3">
    <location>
        <begin position="592"/>
        <end position="612"/>
    </location>
</feature>
<keyword evidence="3" id="KW-0472">Membrane</keyword>
<evidence type="ECO:0000313" key="5">
    <source>
        <dbReference type="EMBL" id="PRP85082.1"/>
    </source>
</evidence>
<feature type="compositionally biased region" description="Basic and acidic residues" evidence="2">
    <location>
        <begin position="662"/>
        <end position="674"/>
    </location>
</feature>
<feature type="repeat" description="ANK" evidence="1">
    <location>
        <begin position="220"/>
        <end position="252"/>
    </location>
</feature>
<feature type="region of interest" description="Disordered" evidence="2">
    <location>
        <begin position="349"/>
        <end position="370"/>
    </location>
</feature>
<dbReference type="SMART" id="SM00248">
    <property type="entry name" value="ANK"/>
    <property type="match status" value="7"/>
</dbReference>
<dbReference type="Gene3D" id="1.10.10.750">
    <property type="entry name" value="Ypt/Rab-GAP domain of gyp1p, domain 1"/>
    <property type="match status" value="1"/>
</dbReference>
<evidence type="ECO:0000259" key="4">
    <source>
        <dbReference type="PROSITE" id="PS50086"/>
    </source>
</evidence>
<dbReference type="PROSITE" id="PS50297">
    <property type="entry name" value="ANK_REP_REGION"/>
    <property type="match status" value="3"/>
</dbReference>
<dbReference type="FunFam" id="1.10.8.270:FF:000016">
    <property type="entry name" value="TBC1 domain family member 2A"/>
    <property type="match status" value="1"/>
</dbReference>
<dbReference type="GO" id="GO:0005096">
    <property type="term" value="F:GTPase activator activity"/>
    <property type="evidence" value="ECO:0007669"/>
    <property type="project" value="TreeGrafter"/>
</dbReference>
<dbReference type="PANTHER" id="PTHR47219">
    <property type="entry name" value="RAB GTPASE-ACTIVATING PROTEIN 1-LIKE"/>
    <property type="match status" value="1"/>
</dbReference>
<dbReference type="Gene3D" id="1.25.40.20">
    <property type="entry name" value="Ankyrin repeat-containing domain"/>
    <property type="match status" value="1"/>
</dbReference>
<feature type="domain" description="Rab-GAP TBC" evidence="4">
    <location>
        <begin position="406"/>
        <end position="597"/>
    </location>
</feature>
<dbReference type="FunCoup" id="A0A2P6NMD7">
    <property type="interactions" value="10"/>
</dbReference>
<dbReference type="InterPro" id="IPR050302">
    <property type="entry name" value="Rab_GAP_TBC_domain"/>
</dbReference>
<evidence type="ECO:0000313" key="6">
    <source>
        <dbReference type="Proteomes" id="UP000241769"/>
    </source>
</evidence>
<dbReference type="Gene3D" id="1.10.8.270">
    <property type="entry name" value="putative rabgap domain of human tbc1 domain family member 14 like domains"/>
    <property type="match status" value="1"/>
</dbReference>
<feature type="repeat" description="ANK" evidence="1">
    <location>
        <begin position="286"/>
        <end position="318"/>
    </location>
</feature>
<dbReference type="Proteomes" id="UP000241769">
    <property type="component" value="Unassembled WGS sequence"/>
</dbReference>
<dbReference type="SMART" id="SM00164">
    <property type="entry name" value="TBC"/>
    <property type="match status" value="1"/>
</dbReference>
<keyword evidence="1" id="KW-0040">ANK repeat</keyword>
<feature type="region of interest" description="Disordered" evidence="2">
    <location>
        <begin position="30"/>
        <end position="55"/>
    </location>
</feature>
<dbReference type="PROSITE" id="PS50088">
    <property type="entry name" value="ANK_REPEAT"/>
    <property type="match status" value="3"/>
</dbReference>
<evidence type="ECO:0000256" key="3">
    <source>
        <dbReference type="SAM" id="Phobius"/>
    </source>
</evidence>
<proteinExistence type="predicted"/>
<dbReference type="OrthoDB" id="19040at2759"/>
<dbReference type="STRING" id="1890364.A0A2P6NMD7"/>
<dbReference type="PROSITE" id="PS50086">
    <property type="entry name" value="TBC_RABGAP"/>
    <property type="match status" value="1"/>
</dbReference>
<protein>
    <recommendedName>
        <fullName evidence="4">Rab-GAP TBC domain-containing protein</fullName>
    </recommendedName>
</protein>
<dbReference type="Gene3D" id="1.10.472.80">
    <property type="entry name" value="Ypt/Rab-GAP domain of gyp1p, domain 3"/>
    <property type="match status" value="1"/>
</dbReference>
<evidence type="ECO:0000256" key="1">
    <source>
        <dbReference type="PROSITE-ProRule" id="PRU00023"/>
    </source>
</evidence>
<dbReference type="InterPro" id="IPR000195">
    <property type="entry name" value="Rab-GAP-TBC_dom"/>
</dbReference>
<reference evidence="5 6" key="1">
    <citation type="journal article" date="2018" name="Genome Biol. Evol.">
        <title>Multiple Roots of Fruiting Body Formation in Amoebozoa.</title>
        <authorList>
            <person name="Hillmann F."/>
            <person name="Forbes G."/>
            <person name="Novohradska S."/>
            <person name="Ferling I."/>
            <person name="Riege K."/>
            <person name="Groth M."/>
            <person name="Westermann M."/>
            <person name="Marz M."/>
            <person name="Spaller T."/>
            <person name="Winckler T."/>
            <person name="Schaap P."/>
            <person name="Glockner G."/>
        </authorList>
    </citation>
    <scope>NUCLEOTIDE SEQUENCE [LARGE SCALE GENOMIC DNA]</scope>
    <source>
        <strain evidence="5 6">Jena</strain>
    </source>
</reference>
<evidence type="ECO:0000256" key="2">
    <source>
        <dbReference type="SAM" id="MobiDB-lite"/>
    </source>
</evidence>
<dbReference type="InterPro" id="IPR002110">
    <property type="entry name" value="Ankyrin_rpt"/>
</dbReference>
<dbReference type="GO" id="GO:0031267">
    <property type="term" value="F:small GTPase binding"/>
    <property type="evidence" value="ECO:0007669"/>
    <property type="project" value="TreeGrafter"/>
</dbReference>
<dbReference type="AlphaFoldDB" id="A0A2P6NMD7"/>
<feature type="region of interest" description="Disordered" evidence="2">
    <location>
        <begin position="662"/>
        <end position="688"/>
    </location>
</feature>
<dbReference type="EMBL" id="MDYQ01000051">
    <property type="protein sequence ID" value="PRP85082.1"/>
    <property type="molecule type" value="Genomic_DNA"/>
</dbReference>